<dbReference type="AlphaFoldDB" id="A0A916NQU9"/>
<keyword evidence="2" id="KW-1185">Reference proteome</keyword>
<sequence>MGIQIPASKAILGCKRNQWVESTCITMSVPLYNDRSKNEGGARVAGILASQAIGVYSRKIGACLLKGVVGVFERHAAQA</sequence>
<comment type="caution">
    <text evidence="1">The sequence shown here is derived from an EMBL/GenBank/DDBJ whole genome shotgun (WGS) entry which is preliminary data.</text>
</comment>
<evidence type="ECO:0000313" key="1">
    <source>
        <dbReference type="EMBL" id="CAG7642068.1"/>
    </source>
</evidence>
<proteinExistence type="predicted"/>
<organism evidence="1 2">
    <name type="scientific">Paenibacillus solanacearum</name>
    <dbReference type="NCBI Taxonomy" id="2048548"/>
    <lineage>
        <taxon>Bacteria</taxon>
        <taxon>Bacillati</taxon>
        <taxon>Bacillota</taxon>
        <taxon>Bacilli</taxon>
        <taxon>Bacillales</taxon>
        <taxon>Paenibacillaceae</taxon>
        <taxon>Paenibacillus</taxon>
    </lineage>
</organism>
<evidence type="ECO:0000313" key="2">
    <source>
        <dbReference type="Proteomes" id="UP000693672"/>
    </source>
</evidence>
<dbReference type="EMBL" id="CAJVAS010000022">
    <property type="protein sequence ID" value="CAG7642068.1"/>
    <property type="molecule type" value="Genomic_DNA"/>
</dbReference>
<name>A0A916NQU9_9BACL</name>
<accession>A0A916NQU9</accession>
<dbReference type="Proteomes" id="UP000693672">
    <property type="component" value="Unassembled WGS sequence"/>
</dbReference>
<reference evidence="1" key="1">
    <citation type="submission" date="2021-06" db="EMBL/GenBank/DDBJ databases">
        <authorList>
            <person name="Criscuolo A."/>
        </authorList>
    </citation>
    <scope>NUCLEOTIDE SEQUENCE</scope>
    <source>
        <strain evidence="1">CIP111600</strain>
    </source>
</reference>
<gene>
    <name evidence="1" type="ORF">PAESOLCIP111_04301</name>
</gene>
<protein>
    <submittedName>
        <fullName evidence="1">Uncharacterized protein</fullName>
    </submittedName>
</protein>